<evidence type="ECO:0000313" key="2">
    <source>
        <dbReference type="Proteomes" id="UP000245762"/>
    </source>
</evidence>
<evidence type="ECO:0000313" key="1">
    <source>
        <dbReference type="EMBL" id="PWL37654.1"/>
    </source>
</evidence>
<organism evidence="1 2">
    <name type="scientific">Flagellimonas aquimarina</name>
    <dbReference type="NCBI Taxonomy" id="2201895"/>
    <lineage>
        <taxon>Bacteria</taxon>
        <taxon>Pseudomonadati</taxon>
        <taxon>Bacteroidota</taxon>
        <taxon>Flavobacteriia</taxon>
        <taxon>Flavobacteriales</taxon>
        <taxon>Flavobacteriaceae</taxon>
        <taxon>Flagellimonas</taxon>
    </lineage>
</organism>
<sequence>MEKVVEPKIDHSAKENNLKAILAMYHHQLNKMKKQLDGLFSNPYTVENLDEIREIAILLQEIQCQLNHPEQELSMDLDYNDIPIQTKNKLNALNKDFNILDNAFLAIDMANQESA</sequence>
<name>A0A316KV77_9FLAO</name>
<dbReference type="Proteomes" id="UP000245762">
    <property type="component" value="Unassembled WGS sequence"/>
</dbReference>
<keyword evidence="2" id="KW-1185">Reference proteome</keyword>
<comment type="caution">
    <text evidence="1">The sequence shown here is derived from an EMBL/GenBank/DDBJ whole genome shotgun (WGS) entry which is preliminary data.</text>
</comment>
<proteinExistence type="predicted"/>
<dbReference type="AlphaFoldDB" id="A0A316KV77"/>
<protein>
    <submittedName>
        <fullName evidence="1">Uncharacterized protein</fullName>
    </submittedName>
</protein>
<accession>A0A316KV77</accession>
<dbReference type="RefSeq" id="WP_109664845.1">
    <property type="nucleotide sequence ID" value="NZ_QGEG01000004.1"/>
</dbReference>
<dbReference type="EMBL" id="QGEG01000004">
    <property type="protein sequence ID" value="PWL37654.1"/>
    <property type="molecule type" value="Genomic_DNA"/>
</dbReference>
<reference evidence="1 2" key="1">
    <citation type="submission" date="2018-05" db="EMBL/GenBank/DDBJ databases">
        <title>Complete genome sequence of Flagellimonas aquimarina ECD12 isolated from seaweed Ecklonia cava.</title>
        <authorList>
            <person name="Choi S."/>
            <person name="Seong C."/>
        </authorList>
    </citation>
    <scope>NUCLEOTIDE SEQUENCE [LARGE SCALE GENOMIC DNA]</scope>
    <source>
        <strain evidence="1 2">ECD12</strain>
    </source>
</reference>
<gene>
    <name evidence="1" type="ORF">DKG77_15255</name>
</gene>